<keyword evidence="2" id="KW-1185">Reference proteome</keyword>
<evidence type="ECO:0000313" key="2">
    <source>
        <dbReference type="Proteomes" id="UP000236497"/>
    </source>
</evidence>
<protein>
    <recommendedName>
        <fullName evidence="3">STAS domain-containing protein</fullName>
    </recommendedName>
</protein>
<accession>A0A0H5SWA1</accession>
<reference evidence="1 2" key="1">
    <citation type="submission" date="2015-06" db="EMBL/GenBank/DDBJ databases">
        <authorList>
            <person name="Wibberg Daniel"/>
        </authorList>
    </citation>
    <scope>NUCLEOTIDE SEQUENCE [LARGE SCALE GENOMIC DNA]</scope>
    <source>
        <strain evidence="1 2">T3/55T</strain>
    </source>
</reference>
<gene>
    <name evidence="1" type="ORF">HHT355_1402</name>
</gene>
<dbReference type="OrthoDB" id="2047848at2"/>
<dbReference type="RefSeq" id="WP_103202698.1">
    <property type="nucleotide sequence ID" value="NZ_CVTD020000015.1"/>
</dbReference>
<name>A0A0H5SWA1_HERHM</name>
<dbReference type="EMBL" id="CVTD020000015">
    <property type="protein sequence ID" value="CRZ34603.1"/>
    <property type="molecule type" value="Genomic_DNA"/>
</dbReference>
<organism evidence="1 2">
    <name type="scientific">Herbinix hemicellulosilytica</name>
    <dbReference type="NCBI Taxonomy" id="1564487"/>
    <lineage>
        <taxon>Bacteria</taxon>
        <taxon>Bacillati</taxon>
        <taxon>Bacillota</taxon>
        <taxon>Clostridia</taxon>
        <taxon>Lachnospirales</taxon>
        <taxon>Lachnospiraceae</taxon>
        <taxon>Herbinix</taxon>
    </lineage>
</organism>
<sequence>MVTINFPQVIKTCNEGYGYTLLAECIKPLLEAPPGEIVFLDFSNLFWLDANLLPIIGACFEHRKSDLIIKFREKQIRDSIKRIWGKNGFGKYFGIDYVDDEYNSVIAYKVFKGTDGKKFGKYIDEVLLTKSGLADMSDVLKKKISTNIQEIFGNAPMHGQCDKVISCGQIYFSTNQLIFTIVNLGKTIKRNVIDFFSTYLKKEPPKHGIEWAVIEDHSTKPLINGKCGGKGLAFLNEFITKNKGEIHICSGNEYWQTGKKGERASNIYSYFPGTIVTIVINLDDQYPYATTDENEDDDIFNIF</sequence>
<evidence type="ECO:0000313" key="1">
    <source>
        <dbReference type="EMBL" id="CRZ34603.1"/>
    </source>
</evidence>
<evidence type="ECO:0008006" key="3">
    <source>
        <dbReference type="Google" id="ProtNLM"/>
    </source>
</evidence>
<dbReference type="AlphaFoldDB" id="A0A0H5SWA1"/>
<proteinExistence type="predicted"/>
<dbReference type="Proteomes" id="UP000236497">
    <property type="component" value="Unassembled WGS sequence"/>
</dbReference>